<keyword evidence="3" id="KW-1185">Reference proteome</keyword>
<evidence type="ECO:0000313" key="3">
    <source>
        <dbReference type="Proteomes" id="UP001597438"/>
    </source>
</evidence>
<dbReference type="InterPro" id="IPR019734">
    <property type="entry name" value="TPR_rpt"/>
</dbReference>
<keyword evidence="1" id="KW-0802">TPR repeat</keyword>
<evidence type="ECO:0000256" key="1">
    <source>
        <dbReference type="PROSITE-ProRule" id="PRU00339"/>
    </source>
</evidence>
<dbReference type="SUPFAM" id="SSF48452">
    <property type="entry name" value="TPR-like"/>
    <property type="match status" value="1"/>
</dbReference>
<dbReference type="PROSITE" id="PS50005">
    <property type="entry name" value="TPR"/>
    <property type="match status" value="2"/>
</dbReference>
<dbReference type="RefSeq" id="WP_251740364.1">
    <property type="nucleotide sequence ID" value="NZ_JBHUOJ010000007.1"/>
</dbReference>
<comment type="caution">
    <text evidence="2">The sequence shown here is derived from an EMBL/GenBank/DDBJ whole genome shotgun (WGS) entry which is preliminary data.</text>
</comment>
<feature type="repeat" description="TPR" evidence="1">
    <location>
        <begin position="97"/>
        <end position="130"/>
    </location>
</feature>
<reference evidence="3" key="1">
    <citation type="journal article" date="2019" name="Int. J. Syst. Evol. Microbiol.">
        <title>The Global Catalogue of Microorganisms (GCM) 10K type strain sequencing project: providing services to taxonomists for standard genome sequencing and annotation.</title>
        <authorList>
            <consortium name="The Broad Institute Genomics Platform"/>
            <consortium name="The Broad Institute Genome Sequencing Center for Infectious Disease"/>
            <person name="Wu L."/>
            <person name="Ma J."/>
        </authorList>
    </citation>
    <scope>NUCLEOTIDE SEQUENCE [LARGE SCALE GENOMIC DNA]</scope>
    <source>
        <strain evidence="3">KCTC 52925</strain>
    </source>
</reference>
<dbReference type="PANTHER" id="PTHR46820:SF1">
    <property type="entry name" value="HISTONE-LYSINE N-METHYLTRANSFERASE SETD7"/>
    <property type="match status" value="1"/>
</dbReference>
<accession>A0ABW5X3Q6</accession>
<dbReference type="InterPro" id="IPR011990">
    <property type="entry name" value="TPR-like_helical_dom_sf"/>
</dbReference>
<evidence type="ECO:0000313" key="2">
    <source>
        <dbReference type="EMBL" id="MFD2832314.1"/>
    </source>
</evidence>
<dbReference type="InterPro" id="IPR011652">
    <property type="entry name" value="MORN_2"/>
</dbReference>
<dbReference type="Proteomes" id="UP001597438">
    <property type="component" value="Unassembled WGS sequence"/>
</dbReference>
<proteinExistence type="predicted"/>
<dbReference type="SMART" id="SM00028">
    <property type="entry name" value="TPR"/>
    <property type="match status" value="3"/>
</dbReference>
<sequence>MKKILLLTTIMSVFITFGQGNTIFYNFETLSAEIEDAKQENDIERIFTALNKVNKNDSIYAVSLVTKSYYLLNSDRNQEALETLEEGLSLEDWEQQISFLVNKGVVLKKMEKYKEALEFYDSALKNYPVNASLLLGKAAILESMDKPEETYETIKKALIYNPFSTDAHIKLGKLAYDQNNTTLATMCFDMALLINPDGTNSFRILKHLDELLRANNKNEGTTGFSILSNKNQLAEVNLIMNNRLALDDRYKTEAGIDLPVVKQNHIMLENMKSVKLNEDFINKTYLPFFNWIRESDNFEPFIYTVIYAVENEKYKKKVEKEVDEITEFIQTALAKWKELSINASTKFLEVDGMQTSFNEYALEGTGMKKDDHYVGKWDIYNVSGRKSGIAEFNDAGEKSGEWKWYYPNGQLKEISHFAKGELNGENQHYYENGKLKSHSEFENGNLIGEFKYYNNDGALVQKKYFENNALNGEFSTYFSFGEMQPEVTGNYVDGVLQGKAFEYYANGDVYLEMNFKDDLKEGKETGFLRNGKKFYEQIYKEGVSVGRYHQYSLSENIVLEGEFNEEGGKTGEWKTYFPNGILESLTTYKDGEINGLYQEYDADGKLFYEYDYRKEEIIGYRFYEKNGDLIKEGKKKSGEFFYESFTPYGQKKSEGLYDISGGKTGEWKFYDEYGKLDNSGAYKENEAQGVHKTFNSYGALISEINYKNNLEEGSYKTYHPNGKIYSEGFFMAGKRHGEFQDYYIDGTIKTRKYYHKGDLNGEVENYGPEGKIYSKDYYDFGDINKSVYFDLEEKAFDSIQYNNENAKYTITSKHANGSTKSVTDFVHGIKMGVYKYYDLEGELRTTGEFLNNERTGIWKWYDRKGNLSSEVTYDAGEIAGLDLDYYENGQIEDEDSYNYGVPQGTWKSYYPNGILRVETIKENGETHGTKKFYAASGELQYIRFYNYGRLIGYGHLDEEGNEVDMIPLDNETGHVISYYKNGNISREYHLMYGKFDGDYKTYFPNGELEEITRYKDGWLHGTHTKYFSNGNKDFETEYYFDERMGASKTYYENGNLKKDQLYKSGDLSGESKYYSENGELETTIVYFNGESFILR</sequence>
<dbReference type="Gene3D" id="2.20.110.10">
    <property type="entry name" value="Histone H3 K4-specific methyltransferase SET7/9 N-terminal domain"/>
    <property type="match status" value="2"/>
</dbReference>
<gene>
    <name evidence="2" type="ORF">ACFSYS_03385</name>
</gene>
<dbReference type="PANTHER" id="PTHR46820">
    <property type="entry name" value="HISTONE-LYSINE N-METHYLTRANSFERASE SETD7"/>
    <property type="match status" value="1"/>
</dbReference>
<protein>
    <recommendedName>
        <fullName evidence="4">Tetratricopeptide repeat protein</fullName>
    </recommendedName>
</protein>
<evidence type="ECO:0008006" key="4">
    <source>
        <dbReference type="Google" id="ProtNLM"/>
    </source>
</evidence>
<dbReference type="Gene3D" id="1.25.40.10">
    <property type="entry name" value="Tetratricopeptide repeat domain"/>
    <property type="match status" value="1"/>
</dbReference>
<dbReference type="SUPFAM" id="SSF82185">
    <property type="entry name" value="Histone H3 K4-specific methyltransferase SET7/9 N-terminal domain"/>
    <property type="match status" value="5"/>
</dbReference>
<dbReference type="Gene3D" id="3.90.930.1">
    <property type="match status" value="4"/>
</dbReference>
<organism evidence="2 3">
    <name type="scientific">Christiangramia antarctica</name>
    <dbReference type="NCBI Taxonomy" id="2058158"/>
    <lineage>
        <taxon>Bacteria</taxon>
        <taxon>Pseudomonadati</taxon>
        <taxon>Bacteroidota</taxon>
        <taxon>Flavobacteriia</taxon>
        <taxon>Flavobacteriales</taxon>
        <taxon>Flavobacteriaceae</taxon>
        <taxon>Christiangramia</taxon>
    </lineage>
</organism>
<dbReference type="Pfam" id="PF07661">
    <property type="entry name" value="MORN_2"/>
    <property type="match status" value="11"/>
</dbReference>
<feature type="repeat" description="TPR" evidence="1">
    <location>
        <begin position="165"/>
        <end position="198"/>
    </location>
</feature>
<dbReference type="EMBL" id="JBHUOJ010000007">
    <property type="protein sequence ID" value="MFD2832314.1"/>
    <property type="molecule type" value="Genomic_DNA"/>
</dbReference>
<name>A0ABW5X3Q6_9FLAO</name>